<organism evidence="3 4">
    <name type="scientific">Hyaloperonospora arabidopsidis (strain Emoy2)</name>
    <name type="common">Downy mildew agent</name>
    <name type="synonym">Peronospora arabidopsidis</name>
    <dbReference type="NCBI Taxonomy" id="559515"/>
    <lineage>
        <taxon>Eukaryota</taxon>
        <taxon>Sar</taxon>
        <taxon>Stramenopiles</taxon>
        <taxon>Oomycota</taxon>
        <taxon>Peronosporomycetes</taxon>
        <taxon>Peronosporales</taxon>
        <taxon>Peronosporaceae</taxon>
        <taxon>Hyaloperonospora</taxon>
    </lineage>
</organism>
<dbReference type="InParanoid" id="M4BC05"/>
<keyword evidence="4" id="KW-1185">Reference proteome</keyword>
<evidence type="ECO:0000313" key="4">
    <source>
        <dbReference type="Proteomes" id="UP000011713"/>
    </source>
</evidence>
<dbReference type="VEuPathDB" id="FungiDB:HpaG803820"/>
<dbReference type="InterPro" id="IPR035200">
    <property type="entry name" value="Cdc24_OB2"/>
</dbReference>
<sequence length="629" mass="69704">MEGESDQAELALLPTSFLSVRLEEGFALDRKLLADAISLAQVDQLVNGVQDETAIQQLMVKVRVLDIGAIRPCQTPLYVQRQVILLGEVEETNSRLLGGPTPNTQRLAQGLHLMVLWDEQVVLSRLLRVNDILAIVHPFVHLCVQRHAEIVHILNEYSSQQQLTYFFEYGSATVLFCKPRQVSTLKKSPATAIQLHGQSEVERPLLNLEDVKPGWYNSSLYAHVRSISVSHGIPLLAAFFHAYYDDKTNRSMAGNANVQSPLPLGRTIVSKYYLVVLLQVYVASSERLLTIEVTGENALAALRLHPGHSVYIDGLVTMDLRSHKVRRFRNAEAMALASSTSKAQAAFAFSMTAYNMPPSGVIALCSDWKIIFGNQSLFSNNCKLKVLNTTPGLMNTTLNRSSLAPPFDVMTSHALAMVGMTVAGAGWLIPSDNNLEAEQLFTIDSTCELGHSTTCAHKNCFRPVEMLARAQHPATGPLKWQCQFCHELLSGPQDTVQTFCELAVILENGQSNTSPIVVLCQGRTVESLLGISAEDYSQLPLAQQQKSVENVLYTSLRLMISRCEPRRVSVSSSSSTLFQHHFHPVLTMTATATAPRTFERTINFRMDMVQPMDTLAATHDYLTTLHEKM</sequence>
<name>M4BC05_HYAAE</name>
<dbReference type="OMA" id="IFHPFVH"/>
<feature type="domain" description="Cell division control protein 24 OB" evidence="1">
    <location>
        <begin position="297"/>
        <end position="547"/>
    </location>
</feature>
<evidence type="ECO:0000259" key="2">
    <source>
        <dbReference type="Pfam" id="PF17245"/>
    </source>
</evidence>
<accession>M4BC05</accession>
<evidence type="ECO:0000313" key="3">
    <source>
        <dbReference type="EnsemblProtists" id="HpaP803820"/>
    </source>
</evidence>
<reference evidence="3" key="2">
    <citation type="submission" date="2015-06" db="UniProtKB">
        <authorList>
            <consortium name="EnsemblProtists"/>
        </authorList>
    </citation>
    <scope>IDENTIFICATION</scope>
    <source>
        <strain evidence="3">Emoy2</strain>
    </source>
</reference>
<dbReference type="EnsemblProtists" id="HpaT803820">
    <property type="protein sequence ID" value="HpaP803820"/>
    <property type="gene ID" value="HpaG803820"/>
</dbReference>
<dbReference type="Pfam" id="PF17244">
    <property type="entry name" value="CDC24_OB3"/>
    <property type="match status" value="1"/>
</dbReference>
<dbReference type="InterPro" id="IPR035203">
    <property type="entry name" value="Cdc24_OB3"/>
</dbReference>
<dbReference type="PANTHER" id="PTHR36033:SF1">
    <property type="entry name" value="NUCLEIC ACID-BINDING PROTEINS SUPERFAMILY"/>
    <property type="match status" value="1"/>
</dbReference>
<evidence type="ECO:0000259" key="1">
    <source>
        <dbReference type="Pfam" id="PF17244"/>
    </source>
</evidence>
<dbReference type="Pfam" id="PF17245">
    <property type="entry name" value="CDC24_OB2"/>
    <property type="match status" value="1"/>
</dbReference>
<feature type="domain" description="Cell division control protein 24 OB" evidence="2">
    <location>
        <begin position="7"/>
        <end position="89"/>
    </location>
</feature>
<dbReference type="AlphaFoldDB" id="M4BC05"/>
<dbReference type="Proteomes" id="UP000011713">
    <property type="component" value="Unassembled WGS sequence"/>
</dbReference>
<proteinExistence type="predicted"/>
<dbReference type="eggNOG" id="ENOG502RDCJ">
    <property type="taxonomic scope" value="Eukaryota"/>
</dbReference>
<dbReference type="HOGENOM" id="CLU_019964_0_0_1"/>
<dbReference type="PANTHER" id="PTHR36033">
    <property type="entry name" value="NUCLEIC ACID-BINDING PROTEINS SUPERFAMILY"/>
    <property type="match status" value="1"/>
</dbReference>
<protein>
    <submittedName>
        <fullName evidence="3">Uncharacterized protein</fullName>
    </submittedName>
</protein>
<dbReference type="EMBL" id="JH598116">
    <property type="status" value="NOT_ANNOTATED_CDS"/>
    <property type="molecule type" value="Genomic_DNA"/>
</dbReference>
<reference evidence="4" key="1">
    <citation type="journal article" date="2010" name="Science">
        <title>Signatures of adaptation to obligate biotrophy in the Hyaloperonospora arabidopsidis genome.</title>
        <authorList>
            <person name="Baxter L."/>
            <person name="Tripathy S."/>
            <person name="Ishaque N."/>
            <person name="Boot N."/>
            <person name="Cabral A."/>
            <person name="Kemen E."/>
            <person name="Thines M."/>
            <person name="Ah-Fong A."/>
            <person name="Anderson R."/>
            <person name="Badejoko W."/>
            <person name="Bittner-Eddy P."/>
            <person name="Boore J.L."/>
            <person name="Chibucos M.C."/>
            <person name="Coates M."/>
            <person name="Dehal P."/>
            <person name="Delehaunty K."/>
            <person name="Dong S."/>
            <person name="Downton P."/>
            <person name="Dumas B."/>
            <person name="Fabro G."/>
            <person name="Fronick C."/>
            <person name="Fuerstenberg S.I."/>
            <person name="Fulton L."/>
            <person name="Gaulin E."/>
            <person name="Govers F."/>
            <person name="Hughes L."/>
            <person name="Humphray S."/>
            <person name="Jiang R.H."/>
            <person name="Judelson H."/>
            <person name="Kamoun S."/>
            <person name="Kyung K."/>
            <person name="Meijer H."/>
            <person name="Minx P."/>
            <person name="Morris P."/>
            <person name="Nelson J."/>
            <person name="Phuntumart V."/>
            <person name="Qutob D."/>
            <person name="Rehmany A."/>
            <person name="Rougon-Cardoso A."/>
            <person name="Ryden P."/>
            <person name="Torto-Alalibo T."/>
            <person name="Studholme D."/>
            <person name="Wang Y."/>
            <person name="Win J."/>
            <person name="Wood J."/>
            <person name="Clifton S.W."/>
            <person name="Rogers J."/>
            <person name="Van den Ackerveken G."/>
            <person name="Jones J.D."/>
            <person name="McDowell J.M."/>
            <person name="Beynon J."/>
            <person name="Tyler B.M."/>
        </authorList>
    </citation>
    <scope>NUCLEOTIDE SEQUENCE [LARGE SCALE GENOMIC DNA]</scope>
    <source>
        <strain evidence="4">Emoy2</strain>
    </source>
</reference>